<dbReference type="AlphaFoldDB" id="A0A873WYS5"/>
<evidence type="ECO:0000256" key="3">
    <source>
        <dbReference type="ARBA" id="ARBA00022692"/>
    </source>
</evidence>
<dbReference type="InterPro" id="IPR014314">
    <property type="entry name" value="Succ_DH_cytb556"/>
</dbReference>
<gene>
    <name evidence="10" type="primary">sdh3</name>
</gene>
<organism evidence="10">
    <name type="scientific">Cyanophora sudae</name>
    <dbReference type="NCBI Taxonomy" id="1522369"/>
    <lineage>
        <taxon>Eukaryota</taxon>
        <taxon>Glaucocystophyceae</taxon>
        <taxon>Cyanophorales</taxon>
        <taxon>Cyanophoraceae</taxon>
        <taxon>Cyanophora</taxon>
    </lineage>
</organism>
<keyword evidence="5 9" id="KW-1133">Transmembrane helix</keyword>
<dbReference type="GO" id="GO:0006099">
    <property type="term" value="P:tricarboxylic acid cycle"/>
    <property type="evidence" value="ECO:0007669"/>
    <property type="project" value="InterPro"/>
</dbReference>
<comment type="subcellular location">
    <subcellularLocation>
        <location evidence="1">Membrane</location>
    </subcellularLocation>
</comment>
<keyword evidence="3 9" id="KW-0812">Transmembrane</keyword>
<dbReference type="PANTHER" id="PTHR10978">
    <property type="entry name" value="SUCCINATE DEHYDROGENASE CYTOCHROME B560 SUBUNIT"/>
    <property type="match status" value="1"/>
</dbReference>
<dbReference type="GO" id="GO:0005739">
    <property type="term" value="C:mitochondrion"/>
    <property type="evidence" value="ECO:0007669"/>
    <property type="project" value="GOC"/>
</dbReference>
<dbReference type="Pfam" id="PF01127">
    <property type="entry name" value="Sdh_cyt"/>
    <property type="match status" value="1"/>
</dbReference>
<keyword evidence="10" id="KW-0496">Mitochondrion</keyword>
<evidence type="ECO:0000313" key="10">
    <source>
        <dbReference type="EMBL" id="QPB15068.1"/>
    </source>
</evidence>
<keyword evidence="4 8" id="KW-0479">Metal-binding</keyword>
<dbReference type="PANTHER" id="PTHR10978:SF5">
    <property type="entry name" value="SUCCINATE DEHYDROGENASE CYTOCHROME B560 SUBUNIT, MITOCHONDRIAL"/>
    <property type="match status" value="1"/>
</dbReference>
<sequence>MKNENRIVSPHLNVYNLELQSGLSILNRICGLIFAFYLFYLLNYVVIYENICAYYIFYIIQYLESYFSLRFNMFIFPTVFIILLLHILCGIRHIIWDFNIGLTRELLNLSSVIILGFLLILNVFILFYLF</sequence>
<dbReference type="GO" id="GO:0046872">
    <property type="term" value="F:metal ion binding"/>
    <property type="evidence" value="ECO:0007669"/>
    <property type="project" value="UniProtKB-KW"/>
</dbReference>
<feature type="transmembrane region" description="Helical" evidence="9">
    <location>
        <begin position="75"/>
        <end position="95"/>
    </location>
</feature>
<accession>A0A873WYS5</accession>
<reference evidence="10" key="1">
    <citation type="journal article" date="2020" name="J. Eukaryot. Microbiol.">
        <title>High Sequence Divergence but Limited Architectural Rearrangements in Organelle Genomes of Cyanophora (Glaucophyta) Species.</title>
        <authorList>
            <person name="Russell S."/>
            <person name="Jackson C."/>
            <person name="Reyes-Prieto A."/>
        </authorList>
    </citation>
    <scope>NUCLEOTIDE SEQUENCE</scope>
    <source>
        <strain evidence="10">NIES-764</strain>
    </source>
</reference>
<dbReference type="InterPro" id="IPR000701">
    <property type="entry name" value="SuccDH_FuR_B_TM-su"/>
</dbReference>
<evidence type="ECO:0000256" key="9">
    <source>
        <dbReference type="SAM" id="Phobius"/>
    </source>
</evidence>
<dbReference type="CDD" id="cd03499">
    <property type="entry name" value="SQR_TypeC_SdhC"/>
    <property type="match status" value="1"/>
</dbReference>
<dbReference type="GeneID" id="63648328"/>
<keyword evidence="2 8" id="KW-0349">Heme</keyword>
<keyword evidence="7 9" id="KW-0472">Membrane</keyword>
<reference evidence="10" key="2">
    <citation type="submission" date="2020-08" db="EMBL/GenBank/DDBJ databases">
        <authorList>
            <person name="Russell S.R."/>
            <person name="Jackson C."/>
            <person name="Reyes-Prieto A."/>
        </authorList>
    </citation>
    <scope>NUCLEOTIDE SEQUENCE</scope>
    <source>
        <strain evidence="10">NIES-764</strain>
    </source>
</reference>
<geneLocation type="mitochondrion" evidence="10"/>
<evidence type="ECO:0000256" key="8">
    <source>
        <dbReference type="PIRSR" id="PIRSR000178-1"/>
    </source>
</evidence>
<name>A0A873WYS5_9EUKA</name>
<dbReference type="GO" id="GO:0009055">
    <property type="term" value="F:electron transfer activity"/>
    <property type="evidence" value="ECO:0007669"/>
    <property type="project" value="InterPro"/>
</dbReference>
<feature type="transmembrane region" description="Helical" evidence="9">
    <location>
        <begin position="107"/>
        <end position="129"/>
    </location>
</feature>
<dbReference type="Gene3D" id="1.20.1300.10">
    <property type="entry name" value="Fumarate reductase/succinate dehydrogenase, transmembrane subunit"/>
    <property type="match status" value="1"/>
</dbReference>
<dbReference type="NCBIfam" id="TIGR02970">
    <property type="entry name" value="succ_dehyd_cytB"/>
    <property type="match status" value="1"/>
</dbReference>
<protein>
    <submittedName>
        <fullName evidence="10">Succinate dehydrogenase subunit 3</fullName>
    </submittedName>
</protein>
<evidence type="ECO:0000256" key="6">
    <source>
        <dbReference type="ARBA" id="ARBA00023004"/>
    </source>
</evidence>
<dbReference type="EMBL" id="MT919637">
    <property type="protein sequence ID" value="QPB15068.1"/>
    <property type="molecule type" value="Genomic_DNA"/>
</dbReference>
<evidence type="ECO:0000256" key="4">
    <source>
        <dbReference type="ARBA" id="ARBA00022723"/>
    </source>
</evidence>
<dbReference type="PIRSF" id="PIRSF000178">
    <property type="entry name" value="SDH_cyt_b560"/>
    <property type="match status" value="1"/>
</dbReference>
<comment type="cofactor">
    <cofactor evidence="8">
        <name>heme</name>
        <dbReference type="ChEBI" id="CHEBI:30413"/>
    </cofactor>
    <text evidence="8">The heme is bound between the two transmembrane subunits.</text>
</comment>
<evidence type="ECO:0000256" key="7">
    <source>
        <dbReference type="ARBA" id="ARBA00023136"/>
    </source>
</evidence>
<dbReference type="SUPFAM" id="SSF81343">
    <property type="entry name" value="Fumarate reductase respiratory complex transmembrane subunits"/>
    <property type="match status" value="1"/>
</dbReference>
<keyword evidence="6 8" id="KW-0408">Iron</keyword>
<evidence type="ECO:0000256" key="5">
    <source>
        <dbReference type="ARBA" id="ARBA00022989"/>
    </source>
</evidence>
<feature type="binding site" description="axial binding residue" evidence="8">
    <location>
        <position position="86"/>
    </location>
    <ligand>
        <name>heme</name>
        <dbReference type="ChEBI" id="CHEBI:30413"/>
        <note>ligand shared with second transmembrane subunit</note>
    </ligand>
    <ligandPart>
        <name>Fe</name>
        <dbReference type="ChEBI" id="CHEBI:18248"/>
    </ligandPart>
</feature>
<evidence type="ECO:0000256" key="1">
    <source>
        <dbReference type="ARBA" id="ARBA00004370"/>
    </source>
</evidence>
<dbReference type="InterPro" id="IPR034804">
    <property type="entry name" value="SQR/QFR_C/D"/>
</dbReference>
<evidence type="ECO:0000256" key="2">
    <source>
        <dbReference type="ARBA" id="ARBA00022617"/>
    </source>
</evidence>
<dbReference type="GO" id="GO:0006121">
    <property type="term" value="P:mitochondrial electron transport, succinate to ubiquinone"/>
    <property type="evidence" value="ECO:0007669"/>
    <property type="project" value="TreeGrafter"/>
</dbReference>
<dbReference type="RefSeq" id="YP_010041754.1">
    <property type="nucleotide sequence ID" value="NC_054208.1"/>
</dbReference>
<feature type="transmembrane region" description="Helical" evidence="9">
    <location>
        <begin position="46"/>
        <end position="63"/>
    </location>
</feature>
<proteinExistence type="predicted"/>
<dbReference type="GO" id="GO:0016020">
    <property type="term" value="C:membrane"/>
    <property type="evidence" value="ECO:0007669"/>
    <property type="project" value="UniProtKB-SubCell"/>
</dbReference>